<evidence type="ECO:0000313" key="3">
    <source>
        <dbReference type="Proteomes" id="UP000630887"/>
    </source>
</evidence>
<dbReference type="Proteomes" id="UP000630887">
    <property type="component" value="Unassembled WGS sequence"/>
</dbReference>
<organism evidence="2 3">
    <name type="scientific">Catellatospora coxensis</name>
    <dbReference type="NCBI Taxonomy" id="310354"/>
    <lineage>
        <taxon>Bacteria</taxon>
        <taxon>Bacillati</taxon>
        <taxon>Actinomycetota</taxon>
        <taxon>Actinomycetes</taxon>
        <taxon>Micromonosporales</taxon>
        <taxon>Micromonosporaceae</taxon>
        <taxon>Catellatospora</taxon>
    </lineage>
</organism>
<protein>
    <submittedName>
        <fullName evidence="2">Putative transposase</fullName>
    </submittedName>
</protein>
<dbReference type="AlphaFoldDB" id="A0A8J3KYX5"/>
<evidence type="ECO:0000259" key="1">
    <source>
        <dbReference type="Pfam" id="PF13358"/>
    </source>
</evidence>
<feature type="domain" description="Tc1-like transposase DDE" evidence="1">
    <location>
        <begin position="20"/>
        <end position="171"/>
    </location>
</feature>
<accession>A0A8J3KYX5</accession>
<proteinExistence type="predicted"/>
<keyword evidence="3" id="KW-1185">Reference proteome</keyword>
<evidence type="ECO:0000313" key="2">
    <source>
        <dbReference type="EMBL" id="GIG03645.1"/>
    </source>
</evidence>
<dbReference type="EMBL" id="BONI01000002">
    <property type="protein sequence ID" value="GIG03645.1"/>
    <property type="molecule type" value="Genomic_DNA"/>
</dbReference>
<reference evidence="2 3" key="1">
    <citation type="submission" date="2021-01" db="EMBL/GenBank/DDBJ databases">
        <title>Whole genome shotgun sequence of Catellatospora coxensis NBRC 107359.</title>
        <authorList>
            <person name="Komaki H."/>
            <person name="Tamura T."/>
        </authorList>
    </citation>
    <scope>NUCLEOTIDE SEQUENCE [LARGE SCALE GENOMIC DNA]</scope>
    <source>
        <strain evidence="2 3">NBRC 107359</strain>
    </source>
</reference>
<comment type="caution">
    <text evidence="2">The sequence shown here is derived from an EMBL/GenBank/DDBJ whole genome shotgun (WGS) entry which is preliminary data.</text>
</comment>
<dbReference type="GO" id="GO:0003676">
    <property type="term" value="F:nucleic acid binding"/>
    <property type="evidence" value="ECO:0007669"/>
    <property type="project" value="InterPro"/>
</dbReference>
<gene>
    <name evidence="2" type="ORF">Cco03nite_03450</name>
</gene>
<sequence length="207" mass="22921">MAALPVAWAKRVARRLNAWICFADECGQTLRPVKAATWAPRGRTPVVSVTAAGGVRVSVAGMVCYRPGERSRLIYRTMLHRGRKGEQKGFREREFAGLLDATHQQLGAPIVLVWDGLSTHRSAKMRALIASRPWLRVYALPAYAPELNPVEKVWSAMKRGLGNLPARTAEALLEAVKNRLKRMQYRAHLIDGYFAGTGLSPPAPTRP</sequence>
<dbReference type="InterPro" id="IPR036397">
    <property type="entry name" value="RNaseH_sf"/>
</dbReference>
<dbReference type="InterPro" id="IPR038717">
    <property type="entry name" value="Tc1-like_DDE_dom"/>
</dbReference>
<dbReference type="Pfam" id="PF13358">
    <property type="entry name" value="DDE_3"/>
    <property type="match status" value="1"/>
</dbReference>
<dbReference type="Gene3D" id="3.30.420.10">
    <property type="entry name" value="Ribonuclease H-like superfamily/Ribonuclease H"/>
    <property type="match status" value="1"/>
</dbReference>
<name>A0A8J3KYX5_9ACTN</name>